<keyword evidence="2" id="KW-1133">Transmembrane helix</keyword>
<comment type="caution">
    <text evidence="3">The sequence shown here is derived from an EMBL/GenBank/DDBJ whole genome shotgun (WGS) entry which is preliminary data.</text>
</comment>
<keyword evidence="2" id="KW-0812">Transmembrane</keyword>
<feature type="region of interest" description="Disordered" evidence="1">
    <location>
        <begin position="1"/>
        <end position="24"/>
    </location>
</feature>
<dbReference type="PANTHER" id="PTHR40076:SF1">
    <property type="entry name" value="MEMBRANE PROTEIN"/>
    <property type="match status" value="1"/>
</dbReference>
<evidence type="ECO:0000313" key="4">
    <source>
        <dbReference type="Proteomes" id="UP000238322"/>
    </source>
</evidence>
<keyword evidence="2" id="KW-0472">Membrane</keyword>
<dbReference type="AlphaFoldDB" id="A0A2S8FQK1"/>
<reference evidence="3 4" key="1">
    <citation type="submission" date="2018-02" db="EMBL/GenBank/DDBJ databases">
        <title>Comparative genomes isolates from brazilian mangrove.</title>
        <authorList>
            <person name="Araujo J.E."/>
            <person name="Taketani R.G."/>
            <person name="Silva M.C.P."/>
            <person name="Loureco M.V."/>
            <person name="Andreote F.D."/>
        </authorList>
    </citation>
    <scope>NUCLEOTIDE SEQUENCE [LARGE SCALE GENOMIC DNA]</scope>
    <source>
        <strain evidence="3 4">Hex-1 MGV</strain>
    </source>
</reference>
<evidence type="ECO:0008006" key="5">
    <source>
        <dbReference type="Google" id="ProtNLM"/>
    </source>
</evidence>
<proteinExistence type="predicted"/>
<gene>
    <name evidence="3" type="ORF">C5Y83_13055</name>
</gene>
<dbReference type="PANTHER" id="PTHR40076">
    <property type="entry name" value="MEMBRANE PROTEIN-RELATED"/>
    <property type="match status" value="1"/>
</dbReference>
<protein>
    <recommendedName>
        <fullName evidence="5">DUF4013 domain-containing protein</fullName>
    </recommendedName>
</protein>
<evidence type="ECO:0000256" key="2">
    <source>
        <dbReference type="SAM" id="Phobius"/>
    </source>
</evidence>
<feature type="transmembrane region" description="Helical" evidence="2">
    <location>
        <begin position="198"/>
        <end position="228"/>
    </location>
</feature>
<dbReference type="EMBL" id="PUHY01000010">
    <property type="protein sequence ID" value="PQO34442.1"/>
    <property type="molecule type" value="Genomic_DNA"/>
</dbReference>
<feature type="transmembrane region" description="Helical" evidence="2">
    <location>
        <begin position="134"/>
        <end position="161"/>
    </location>
</feature>
<organism evidence="3 4">
    <name type="scientific">Blastopirellula marina</name>
    <dbReference type="NCBI Taxonomy" id="124"/>
    <lineage>
        <taxon>Bacteria</taxon>
        <taxon>Pseudomonadati</taxon>
        <taxon>Planctomycetota</taxon>
        <taxon>Planctomycetia</taxon>
        <taxon>Pirellulales</taxon>
        <taxon>Pirellulaceae</taxon>
        <taxon>Blastopirellula</taxon>
    </lineage>
</organism>
<dbReference type="OrthoDB" id="5516623at2"/>
<accession>A0A2S8FQK1</accession>
<dbReference type="InterPro" id="IPR010380">
    <property type="entry name" value="DUF975"/>
</dbReference>
<dbReference type="Proteomes" id="UP000238322">
    <property type="component" value="Unassembled WGS sequence"/>
</dbReference>
<evidence type="ECO:0000313" key="3">
    <source>
        <dbReference type="EMBL" id="PQO34442.1"/>
    </source>
</evidence>
<evidence type="ECO:0000256" key="1">
    <source>
        <dbReference type="SAM" id="MobiDB-lite"/>
    </source>
</evidence>
<feature type="transmembrane region" description="Helical" evidence="2">
    <location>
        <begin position="94"/>
        <end position="113"/>
    </location>
</feature>
<sequence length="252" mass="28442">MSNNDSKANDSSNPFASPPNVSDAEELRTDDKYVCDATGYNALEKGWRLAIDNFLPFLGLVVLHEILRIPCDYLDDFAYLAETRLPPIGWAFQILYQTFIGHVISVGAFWIFLKATRRETFAVEDMFAGFHQCYWQIVGGGFLKGLAVVLGLICLILPGIYLSIRLSFVEVLIIDRRMNIRDAFNESWRMTEHYQPPLLFLLFMGILIEIAGLLLCCVGSLFSAMWLASAYAIFYYSICLRDPDGSSATNTQ</sequence>
<dbReference type="RefSeq" id="WP_105330173.1">
    <property type="nucleotide sequence ID" value="NZ_PUHY01000010.1"/>
</dbReference>
<feature type="compositionally biased region" description="Low complexity" evidence="1">
    <location>
        <begin position="1"/>
        <end position="13"/>
    </location>
</feature>
<name>A0A2S8FQK1_9BACT</name>